<accession>A0A4P7N2Z7</accession>
<gene>
    <name evidence="1" type="ORF">PoMZ_01695</name>
</gene>
<organism evidence="1 2">
    <name type="scientific">Pyricularia oryzae</name>
    <name type="common">Rice blast fungus</name>
    <name type="synonym">Magnaporthe oryzae</name>
    <dbReference type="NCBI Taxonomy" id="318829"/>
    <lineage>
        <taxon>Eukaryota</taxon>
        <taxon>Fungi</taxon>
        <taxon>Dikarya</taxon>
        <taxon>Ascomycota</taxon>
        <taxon>Pezizomycotina</taxon>
        <taxon>Sordariomycetes</taxon>
        <taxon>Sordariomycetidae</taxon>
        <taxon>Magnaporthales</taxon>
        <taxon>Pyriculariaceae</taxon>
        <taxon>Pyricularia</taxon>
    </lineage>
</organism>
<dbReference type="AlphaFoldDB" id="A0A4P7N2Z7"/>
<reference evidence="1 2" key="1">
    <citation type="journal article" date="2019" name="Mol. Biol. Evol.">
        <title>Blast fungal genomes show frequent chromosomal changes, gene gains and losses, and effector gene turnover.</title>
        <authorList>
            <person name="Gomez Luciano L.B."/>
            <person name="Jason Tsai I."/>
            <person name="Chuma I."/>
            <person name="Tosa Y."/>
            <person name="Chen Y.H."/>
            <person name="Li J.Y."/>
            <person name="Li M.Y."/>
            <person name="Jade Lu M.Y."/>
            <person name="Nakayashiki H."/>
            <person name="Li W.H."/>
        </authorList>
    </citation>
    <scope>NUCLEOTIDE SEQUENCE [LARGE SCALE GENOMIC DNA]</scope>
    <source>
        <strain evidence="1">MZ5-1-6</strain>
    </source>
</reference>
<protein>
    <submittedName>
        <fullName evidence="1">Uncharacterized protein</fullName>
    </submittedName>
</protein>
<name>A0A4P7N2Z7_PYROR</name>
<sequence length="47" mass="5817">MVPFGYINGTWKFSKTYKLFANLKALVNWVDGYFRKWMVYFFADWYC</sequence>
<proteinExistence type="predicted"/>
<dbReference type="EMBL" id="CP034205">
    <property type="protein sequence ID" value="QBZ56779.1"/>
    <property type="molecule type" value="Genomic_DNA"/>
</dbReference>
<evidence type="ECO:0000313" key="1">
    <source>
        <dbReference type="EMBL" id="QBZ56779.1"/>
    </source>
</evidence>
<evidence type="ECO:0000313" key="2">
    <source>
        <dbReference type="Proteomes" id="UP000294847"/>
    </source>
</evidence>
<dbReference type="Proteomes" id="UP000294847">
    <property type="component" value="Chromosome 2"/>
</dbReference>